<evidence type="ECO:0000313" key="1">
    <source>
        <dbReference type="EMBL" id="GAH03865.1"/>
    </source>
</evidence>
<organism evidence="1">
    <name type="scientific">marine sediment metagenome</name>
    <dbReference type="NCBI Taxonomy" id="412755"/>
    <lineage>
        <taxon>unclassified sequences</taxon>
        <taxon>metagenomes</taxon>
        <taxon>ecological metagenomes</taxon>
    </lineage>
</organism>
<name>X1D6E6_9ZZZZ</name>
<comment type="caution">
    <text evidence="1">The sequence shown here is derived from an EMBL/GenBank/DDBJ whole genome shotgun (WGS) entry which is preliminary data.</text>
</comment>
<reference evidence="1" key="1">
    <citation type="journal article" date="2014" name="Front. Microbiol.">
        <title>High frequency of phylogenetically diverse reductive dehalogenase-homologous genes in deep subseafloor sedimentary metagenomes.</title>
        <authorList>
            <person name="Kawai M."/>
            <person name="Futagami T."/>
            <person name="Toyoda A."/>
            <person name="Takaki Y."/>
            <person name="Nishi S."/>
            <person name="Hori S."/>
            <person name="Arai W."/>
            <person name="Tsubouchi T."/>
            <person name="Morono Y."/>
            <person name="Uchiyama I."/>
            <person name="Ito T."/>
            <person name="Fujiyama A."/>
            <person name="Inagaki F."/>
            <person name="Takami H."/>
        </authorList>
    </citation>
    <scope>NUCLEOTIDE SEQUENCE</scope>
    <source>
        <strain evidence="1">Expedition CK06-06</strain>
    </source>
</reference>
<proteinExistence type="predicted"/>
<accession>X1D6E6</accession>
<dbReference type="AlphaFoldDB" id="X1D6E6"/>
<dbReference type="EMBL" id="BART01025717">
    <property type="protein sequence ID" value="GAH03865.1"/>
    <property type="molecule type" value="Genomic_DNA"/>
</dbReference>
<protein>
    <submittedName>
        <fullName evidence="1">Uncharacterized protein</fullName>
    </submittedName>
</protein>
<sequence length="50" mass="5610">MSKTTLTLSSRSDLEALNEILLTQIVGLSIKHSIIIKRILKCIDKKLKDS</sequence>
<gene>
    <name evidence="1" type="ORF">S01H4_46088</name>
</gene>